<evidence type="ECO:0000313" key="7">
    <source>
        <dbReference type="EMBL" id="CAG2067125.1"/>
    </source>
</evidence>
<keyword evidence="8" id="KW-1185">Reference proteome</keyword>
<gene>
    <name evidence="7" type="ORF">TPAB3V08_LOCUS14068</name>
</gene>
<feature type="transmembrane region" description="Helical" evidence="6">
    <location>
        <begin position="120"/>
        <end position="138"/>
    </location>
</feature>
<evidence type="ECO:0000256" key="6">
    <source>
        <dbReference type="SAM" id="Phobius"/>
    </source>
</evidence>
<evidence type="ECO:0000256" key="3">
    <source>
        <dbReference type="ARBA" id="ARBA00022692"/>
    </source>
</evidence>
<dbReference type="EMBL" id="CAJPIN010063687">
    <property type="protein sequence ID" value="CAG2067125.1"/>
    <property type="molecule type" value="Genomic_DNA"/>
</dbReference>
<evidence type="ECO:0000256" key="5">
    <source>
        <dbReference type="ARBA" id="ARBA00023136"/>
    </source>
</evidence>
<evidence type="ECO:0000313" key="8">
    <source>
        <dbReference type="Proteomes" id="UP001153148"/>
    </source>
</evidence>
<dbReference type="Proteomes" id="UP001153148">
    <property type="component" value="Unassembled WGS sequence"/>
</dbReference>
<evidence type="ECO:0000256" key="1">
    <source>
        <dbReference type="ARBA" id="ARBA00004651"/>
    </source>
</evidence>
<keyword evidence="5 6" id="KW-0472">Membrane</keyword>
<keyword evidence="3 6" id="KW-0812">Transmembrane</keyword>
<protein>
    <submittedName>
        <fullName evidence="7">Uncharacterized protein</fullName>
    </submittedName>
</protein>
<keyword evidence="2" id="KW-1003">Cell membrane</keyword>
<dbReference type="Pfam" id="PF08395">
    <property type="entry name" value="7tm_7"/>
    <property type="match status" value="1"/>
</dbReference>
<keyword evidence="4 6" id="KW-1133">Transmembrane helix</keyword>
<reference evidence="7" key="1">
    <citation type="submission" date="2021-03" db="EMBL/GenBank/DDBJ databases">
        <authorList>
            <person name="Tran Van P."/>
        </authorList>
    </citation>
    <scope>NUCLEOTIDE SEQUENCE</scope>
</reference>
<accession>A0ABN7PNP8</accession>
<proteinExistence type="predicted"/>
<feature type="transmembrane region" description="Helical" evidence="6">
    <location>
        <begin position="94"/>
        <end position="114"/>
    </location>
</feature>
<dbReference type="InterPro" id="IPR013604">
    <property type="entry name" value="7TM_chemorcpt"/>
</dbReference>
<comment type="caution">
    <text evidence="7">The sequence shown here is derived from an EMBL/GenBank/DDBJ whole genome shotgun (WGS) entry which is preliminary data.</text>
</comment>
<name>A0ABN7PNP8_TIMPD</name>
<organism evidence="7 8">
    <name type="scientific">Timema podura</name>
    <name type="common">Walking stick</name>
    <dbReference type="NCBI Taxonomy" id="61482"/>
    <lineage>
        <taxon>Eukaryota</taxon>
        <taxon>Metazoa</taxon>
        <taxon>Ecdysozoa</taxon>
        <taxon>Arthropoda</taxon>
        <taxon>Hexapoda</taxon>
        <taxon>Insecta</taxon>
        <taxon>Pterygota</taxon>
        <taxon>Neoptera</taxon>
        <taxon>Polyneoptera</taxon>
        <taxon>Phasmatodea</taxon>
        <taxon>Timematodea</taxon>
        <taxon>Timematoidea</taxon>
        <taxon>Timematidae</taxon>
        <taxon>Timema</taxon>
    </lineage>
</organism>
<comment type="subcellular location">
    <subcellularLocation>
        <location evidence="1">Cell membrane</location>
        <topology evidence="1">Multi-pass membrane protein</topology>
    </subcellularLocation>
</comment>
<sequence length="140" mass="15603">MAALCLRCRNIGPAFVEKLSAAMSSDKVMENEVNQSSSGSDKAIASQARSRPDLAISLAEPFKYDFSTRDNNFLQTRWREIIWGLKYARSKMKVFLIVAVANPPEISLGGLVVINRNMYVSILSMMATYLVVLAQFGFKD</sequence>
<evidence type="ECO:0000256" key="4">
    <source>
        <dbReference type="ARBA" id="ARBA00022989"/>
    </source>
</evidence>
<evidence type="ECO:0000256" key="2">
    <source>
        <dbReference type="ARBA" id="ARBA00022475"/>
    </source>
</evidence>